<feature type="compositionally biased region" description="Low complexity" evidence="21">
    <location>
        <begin position="16"/>
        <end position="49"/>
    </location>
</feature>
<dbReference type="PANTHER" id="PTHR12533">
    <property type="entry name" value="NFAT"/>
    <property type="match status" value="1"/>
</dbReference>
<comment type="caution">
    <text evidence="23">The sequence shown here is derived from an EMBL/GenBank/DDBJ whole genome shotgun (WGS) entry which is preliminary data.</text>
</comment>
<dbReference type="PANTHER" id="PTHR12533:SF10">
    <property type="entry name" value="NUCLEAR FACTOR OF ACTIVATED T-CELLS 5"/>
    <property type="match status" value="1"/>
</dbReference>
<feature type="region of interest" description="Disordered" evidence="21">
    <location>
        <begin position="924"/>
        <end position="1028"/>
    </location>
</feature>
<dbReference type="Pfam" id="PF00554">
    <property type="entry name" value="RHD_DNA_bind"/>
    <property type="match status" value="1"/>
</dbReference>
<name>A0A0P7WXM7_SCLFO</name>
<feature type="region of interest" description="Disordered" evidence="21">
    <location>
        <begin position="740"/>
        <end position="770"/>
    </location>
</feature>
<keyword evidence="16" id="KW-0539">Nucleus</keyword>
<sequence length="1270" mass="136011">MTQKSGGEAGPPPPASLASDATSSSSSMPMGCPRTACPPSSSPTMHSPSCVTDQAAEHDNPAAGEGPSSSGVVRALAIESKSSGVEPDAMGCSSGGGNWSGGAGGTAPQPQQFQSTPSKRRTVLNISPPPEDLLDDSRMSSHEDPTQDSEQSASIWMDDSASNFSIVSSGSYNDNTEVPRKSRKRTPRQRPGPKPTSASEASMDVFDADSAKGLHFVLSQLASDIKACPKGSSAEGLQSSSPKASTLSVQYPAKSEGKELKILVQPETQHRARYLTEGSRGSVKDRTQQGFPTVKVEGVNEPVVLQVFVGNDAGRVKPHGFYQACRVTGRNTTACKEVDIDSTTVIEVGLDPSNNMTLAVDCVGILKLRNADVEARIGVAGSKKKSTRARLVFRVNIPRPDGSVLILQAPSSPILCTQPAGAPEILKKSLHSCSVKGGEEVFLIGKNFLKGAKVIFQENPADENSWQAEAEIDMELFHQNHLIVKVPPYQNQAINSPVSVGIFVVTNAGRSHDIQPFTYNPEPDPSIPLPATSESGVQSAGSNLDSAVMAPVIPLIKREEVIPMEVSSHPVAESIRSAQEGDMRSNISNSNHPFSIPMACQPREADQQAAIYTSTEPLSTMQKQDVTPTDSFSMPGEAILQQLPQQFLLKSEGLQHEESCSGPDTGVVGLLQIVETPEQQSQLPLFPQDGVAQLERAVRQLQAGGFSSTHSDGSNLVQQVLEAAAQQQLNQVLYNPTSPLSESMQQVQENISGQQLQSAENSLMKEQQQEQQQVLEDLQKQLQSELFQPDISMQCGIFQDDSQTKTPQQQSSAQAMAPDQGPFFHSAEGLHCTATQHQQEQTHQQQEQAALFQQAEELLSIQTSSFLQQPPANPSPPQQLFHNSSQLTNTQGSLFLTQKASPTQEQVQAVIFQNTLTVLTSSTLSSDQQSPAPGIFLPQGALPSQLSADSSQQPQQQQMAFLDSMATSASNTQSGSVFPSQLPPIEQNTPMGQQLSSQQPQQQGQSMFQNLSAHPPSSTLSPSQQQQQTGLLYCASTLSTQEQSPSMIFESSGPSQESQSPALLFYPNSVVSVSQQETTEPMSYQDQSSIVENQPVSEPQQQSLFEGQQPMQVVPSSGSSAEAPVTIFMPQSAISVLQGSLSSQDLTQATIFSTQNETVALQTSTSSAVQQQASPFQTTVNMTTSQSSQDQQPGIFLFAIQNECGQLISSSASALSSHHENDAPMQSLLNQPASISGDMQDSVSTSQNIEKIDDLLESLQEQGNNISRSF</sequence>
<keyword evidence="9" id="KW-0013">ADP-ribosylation</keyword>
<dbReference type="CDD" id="cd07882">
    <property type="entry name" value="RHD-n_TonEBP"/>
    <property type="match status" value="1"/>
</dbReference>
<dbReference type="GO" id="GO:0005694">
    <property type="term" value="C:chromosome"/>
    <property type="evidence" value="ECO:0007669"/>
    <property type="project" value="UniProtKB-SubCell"/>
</dbReference>
<evidence type="ECO:0000256" key="13">
    <source>
        <dbReference type="ARBA" id="ARBA00023125"/>
    </source>
</evidence>
<dbReference type="GO" id="GO:1902531">
    <property type="term" value="P:regulation of intracellular signal transduction"/>
    <property type="evidence" value="ECO:0007669"/>
    <property type="project" value="UniProtKB-ARBA"/>
</dbReference>
<feature type="compositionally biased region" description="Polar residues" evidence="21">
    <location>
        <begin position="965"/>
        <end position="979"/>
    </location>
</feature>
<dbReference type="InterPro" id="IPR015646">
    <property type="entry name" value="NFAT5_RHD_DNA-bd"/>
</dbReference>
<dbReference type="InterPro" id="IPR011539">
    <property type="entry name" value="RHD_DNA_bind_dom"/>
</dbReference>
<keyword evidence="14" id="KW-0010">Activator</keyword>
<evidence type="ECO:0000256" key="10">
    <source>
        <dbReference type="ARBA" id="ARBA00022843"/>
    </source>
</evidence>
<evidence type="ECO:0000256" key="7">
    <source>
        <dbReference type="ARBA" id="ARBA00022553"/>
    </source>
</evidence>
<dbReference type="Pfam" id="PF16179">
    <property type="entry name" value="RHD_dimer"/>
    <property type="match status" value="1"/>
</dbReference>
<evidence type="ECO:0000256" key="20">
    <source>
        <dbReference type="ARBA" id="ARBA00080722"/>
    </source>
</evidence>
<dbReference type="EMBL" id="JARO02004214">
    <property type="protein sequence ID" value="KPP68926.1"/>
    <property type="molecule type" value="Genomic_DNA"/>
</dbReference>
<dbReference type="GO" id="GO:0005667">
    <property type="term" value="C:transcription regulator complex"/>
    <property type="evidence" value="ECO:0007669"/>
    <property type="project" value="TreeGrafter"/>
</dbReference>
<evidence type="ECO:0000256" key="2">
    <source>
        <dbReference type="ARBA" id="ARBA00004286"/>
    </source>
</evidence>
<evidence type="ECO:0000256" key="12">
    <source>
        <dbReference type="ARBA" id="ARBA00023015"/>
    </source>
</evidence>
<dbReference type="InterPro" id="IPR014756">
    <property type="entry name" value="Ig_E-set"/>
</dbReference>
<dbReference type="InterPro" id="IPR013783">
    <property type="entry name" value="Ig-like_fold"/>
</dbReference>
<dbReference type="GO" id="GO:0006974">
    <property type="term" value="P:DNA damage response"/>
    <property type="evidence" value="ECO:0007669"/>
    <property type="project" value="UniProtKB-KW"/>
</dbReference>
<evidence type="ECO:0000256" key="16">
    <source>
        <dbReference type="ARBA" id="ARBA00023242"/>
    </source>
</evidence>
<dbReference type="GO" id="GO:0007399">
    <property type="term" value="P:nervous system development"/>
    <property type="evidence" value="ECO:0007669"/>
    <property type="project" value="UniProtKB-ARBA"/>
</dbReference>
<feature type="compositionally biased region" description="Polar residues" evidence="21">
    <location>
        <begin position="148"/>
        <end position="176"/>
    </location>
</feature>
<keyword evidence="7" id="KW-0597">Phosphoprotein</keyword>
<feature type="domain" description="RHD" evidence="22">
    <location>
        <begin position="242"/>
        <end position="421"/>
    </location>
</feature>
<evidence type="ECO:0000256" key="9">
    <source>
        <dbReference type="ARBA" id="ARBA00022765"/>
    </source>
</evidence>
<comment type="subunit">
    <text evidence="18">Homodimer when bound to DNA, completely encircles its DNA target. Interacts with CIDEC; this interaction is direct and retains NFAT5 in the cytoplasm. Does not bind with Fos and Jun transcription factors. Interacts with DDX5 and DDX17; this interaction leads to DDX5/DDX17 recruitment to LNC2 and S100A4 promoters and NFAT5-mediated DDX5/DDX17-enhanced transactivation.</text>
</comment>
<dbReference type="SUPFAM" id="SSF81296">
    <property type="entry name" value="E set domains"/>
    <property type="match status" value="1"/>
</dbReference>
<feature type="region of interest" description="Disordered" evidence="21">
    <location>
        <begin position="801"/>
        <end position="826"/>
    </location>
</feature>
<dbReference type="GO" id="GO:0010467">
    <property type="term" value="P:gene expression"/>
    <property type="evidence" value="ECO:0007669"/>
    <property type="project" value="UniProtKB-ARBA"/>
</dbReference>
<feature type="compositionally biased region" description="Gly residues" evidence="21">
    <location>
        <begin position="93"/>
        <end position="105"/>
    </location>
</feature>
<evidence type="ECO:0000256" key="5">
    <source>
        <dbReference type="ARBA" id="ARBA00022490"/>
    </source>
</evidence>
<dbReference type="SMART" id="SM00429">
    <property type="entry name" value="IPT"/>
    <property type="match status" value="1"/>
</dbReference>
<dbReference type="STRING" id="113540.ENSSFOP00015030615"/>
<dbReference type="GO" id="GO:0005634">
    <property type="term" value="C:nucleus"/>
    <property type="evidence" value="ECO:0007669"/>
    <property type="project" value="UniProtKB-SubCell"/>
</dbReference>
<keyword evidence="4" id="KW-0158">Chromosome</keyword>
<dbReference type="Proteomes" id="UP000034805">
    <property type="component" value="Unassembled WGS sequence"/>
</dbReference>
<keyword evidence="12" id="KW-0805">Transcription regulation</keyword>
<evidence type="ECO:0000259" key="22">
    <source>
        <dbReference type="PROSITE" id="PS50254"/>
    </source>
</evidence>
<dbReference type="GO" id="GO:0000981">
    <property type="term" value="F:DNA-binding transcription factor activity, RNA polymerase II-specific"/>
    <property type="evidence" value="ECO:0007669"/>
    <property type="project" value="TreeGrafter"/>
</dbReference>
<dbReference type="InterPro" id="IPR002909">
    <property type="entry name" value="IPT_dom"/>
</dbReference>
<evidence type="ECO:0000313" key="23">
    <source>
        <dbReference type="EMBL" id="KPP68926.1"/>
    </source>
</evidence>
<evidence type="ECO:0000256" key="6">
    <source>
        <dbReference type="ARBA" id="ARBA00022499"/>
    </source>
</evidence>
<evidence type="ECO:0000256" key="21">
    <source>
        <dbReference type="SAM" id="MobiDB-lite"/>
    </source>
</evidence>
<evidence type="ECO:0000256" key="14">
    <source>
        <dbReference type="ARBA" id="ARBA00023159"/>
    </source>
</evidence>
<gene>
    <name evidence="23" type="ORF">Z043_112355</name>
</gene>
<dbReference type="AlphaFoldDB" id="A0A0P7WXM7"/>
<dbReference type="InterPro" id="IPR008366">
    <property type="entry name" value="NFAT"/>
</dbReference>
<evidence type="ECO:0000256" key="1">
    <source>
        <dbReference type="ARBA" id="ARBA00004123"/>
    </source>
</evidence>
<evidence type="ECO:0000256" key="8">
    <source>
        <dbReference type="ARBA" id="ARBA00022763"/>
    </source>
</evidence>
<proteinExistence type="predicted"/>
<comment type="subcellular location">
    <subcellularLocation>
        <location evidence="2">Chromosome</location>
    </subcellularLocation>
    <subcellularLocation>
        <location evidence="3">Cytoplasm</location>
    </subcellularLocation>
    <subcellularLocation>
        <location evidence="1">Nucleus</location>
    </subcellularLocation>
</comment>
<dbReference type="FunFam" id="2.60.40.10:FF:000174">
    <property type="entry name" value="Nuclear factor of activated T-cells 5, tonicity-responsive"/>
    <property type="match status" value="1"/>
</dbReference>
<dbReference type="GO" id="GO:0045944">
    <property type="term" value="P:positive regulation of transcription by RNA polymerase II"/>
    <property type="evidence" value="ECO:0007669"/>
    <property type="project" value="UniProtKB-ARBA"/>
</dbReference>
<feature type="compositionally biased region" description="Polar residues" evidence="21">
    <location>
        <begin position="740"/>
        <end position="765"/>
    </location>
</feature>
<dbReference type="PRINTS" id="PR01789">
    <property type="entry name" value="NUCFACTORATC"/>
</dbReference>
<keyword evidence="15" id="KW-0804">Transcription</keyword>
<dbReference type="PROSITE" id="PS50254">
    <property type="entry name" value="REL_2"/>
    <property type="match status" value="1"/>
</dbReference>
<evidence type="ECO:0000256" key="17">
    <source>
        <dbReference type="ARBA" id="ARBA00055141"/>
    </source>
</evidence>
<keyword evidence="10" id="KW-0832">Ubl conjugation</keyword>
<evidence type="ECO:0000256" key="4">
    <source>
        <dbReference type="ARBA" id="ARBA00022454"/>
    </source>
</evidence>
<feature type="compositionally biased region" description="Low complexity" evidence="21">
    <location>
        <begin position="993"/>
        <end position="1028"/>
    </location>
</feature>
<accession>A0A0P7WXM7</accession>
<organism evidence="23 24">
    <name type="scientific">Scleropages formosus</name>
    <name type="common">Asian bonytongue</name>
    <name type="synonym">Osteoglossum formosum</name>
    <dbReference type="NCBI Taxonomy" id="113540"/>
    <lineage>
        <taxon>Eukaryota</taxon>
        <taxon>Metazoa</taxon>
        <taxon>Chordata</taxon>
        <taxon>Craniata</taxon>
        <taxon>Vertebrata</taxon>
        <taxon>Euteleostomi</taxon>
        <taxon>Actinopterygii</taxon>
        <taxon>Neopterygii</taxon>
        <taxon>Teleostei</taxon>
        <taxon>Osteoglossocephala</taxon>
        <taxon>Osteoglossomorpha</taxon>
        <taxon>Osteoglossiformes</taxon>
        <taxon>Osteoglossidae</taxon>
        <taxon>Scleropages</taxon>
    </lineage>
</organism>
<keyword evidence="5" id="KW-0963">Cytoplasm</keyword>
<protein>
    <recommendedName>
        <fullName evidence="19">Nuclear factor of activated T-cells 5</fullName>
    </recommendedName>
    <alternativeName>
        <fullName evidence="20">T-cell transcription factor NFAT5</fullName>
    </alternativeName>
</protein>
<dbReference type="InterPro" id="IPR037059">
    <property type="entry name" value="RHD_DNA_bind_dom_sf"/>
</dbReference>
<reference evidence="23 24" key="1">
    <citation type="submission" date="2015-08" db="EMBL/GenBank/DDBJ databases">
        <title>The genome of the Asian arowana (Scleropages formosus).</title>
        <authorList>
            <person name="Tan M.H."/>
            <person name="Gan H.M."/>
            <person name="Croft L.J."/>
            <person name="Austin C.M."/>
        </authorList>
    </citation>
    <scope>NUCLEOTIDE SEQUENCE [LARGE SCALE GENOMIC DNA]</scope>
    <source>
        <strain evidence="23">Aro1</strain>
    </source>
</reference>
<evidence type="ECO:0000313" key="24">
    <source>
        <dbReference type="Proteomes" id="UP000034805"/>
    </source>
</evidence>
<evidence type="ECO:0000256" key="11">
    <source>
        <dbReference type="ARBA" id="ARBA00022990"/>
    </source>
</evidence>
<dbReference type="GO" id="GO:0000978">
    <property type="term" value="F:RNA polymerase II cis-regulatory region sequence-specific DNA binding"/>
    <property type="evidence" value="ECO:0007669"/>
    <property type="project" value="InterPro"/>
</dbReference>
<evidence type="ECO:0000256" key="18">
    <source>
        <dbReference type="ARBA" id="ARBA00065799"/>
    </source>
</evidence>
<feature type="compositionally biased region" description="Low complexity" evidence="21">
    <location>
        <begin position="941"/>
        <end position="958"/>
    </location>
</feature>
<evidence type="ECO:0000256" key="15">
    <source>
        <dbReference type="ARBA" id="ARBA00023163"/>
    </source>
</evidence>
<keyword evidence="11" id="KW-0007">Acetylation</keyword>
<keyword evidence="6" id="KW-1017">Isopeptide bond</keyword>
<comment type="function">
    <text evidence="17">Transcription factor involved, among others, in the transcriptional regulation of osmoprotective and inflammatory genes. Binds the DNA consensus sequence 5'-[ACT][AG]TGGAAA[CAT]A[TA][ATC][CA][ATG][GT][GAC][CG][CT]-3'. Mediates the transcriptional response to hypertonicity. Positively regulates the transcription of LCN2 and S100A4 genes; optimal transactivation of these genes requires the presence of DDX5/DDX17. Also involved in the DNA damage response by preventing formation of R-loops; R-loops are composed of a DNA:RNA hybrid and the associated non-template single-stranded DNA.</text>
</comment>
<feature type="region of interest" description="Disordered" evidence="21">
    <location>
        <begin position="1"/>
        <end position="203"/>
    </location>
</feature>
<dbReference type="GO" id="GO:0033173">
    <property type="term" value="P:calcineurin-NFAT signaling cascade"/>
    <property type="evidence" value="ECO:0007669"/>
    <property type="project" value="TreeGrafter"/>
</dbReference>
<dbReference type="SUPFAM" id="SSF49417">
    <property type="entry name" value="p53-like transcription factors"/>
    <property type="match status" value="1"/>
</dbReference>
<dbReference type="Gene3D" id="2.60.40.340">
    <property type="entry name" value="Rel homology domain (RHD), DNA-binding domain"/>
    <property type="match status" value="1"/>
</dbReference>
<dbReference type="GO" id="GO:0005737">
    <property type="term" value="C:cytoplasm"/>
    <property type="evidence" value="ECO:0007669"/>
    <property type="project" value="UniProtKB-SubCell"/>
</dbReference>
<dbReference type="FunFam" id="2.60.40.340:FF:000002">
    <property type="entry name" value="Nuclear factor of activated T-cells 5, tonicity-responsive"/>
    <property type="match status" value="1"/>
</dbReference>
<dbReference type="Gene3D" id="2.60.40.10">
    <property type="entry name" value="Immunoglobulins"/>
    <property type="match status" value="1"/>
</dbReference>
<keyword evidence="13" id="KW-0238">DNA-binding</keyword>
<evidence type="ECO:0000256" key="19">
    <source>
        <dbReference type="ARBA" id="ARBA00072227"/>
    </source>
</evidence>
<dbReference type="InterPro" id="IPR008967">
    <property type="entry name" value="p53-like_TF_DNA-bd_sf"/>
</dbReference>
<keyword evidence="8" id="KW-0227">DNA damage</keyword>
<feature type="compositionally biased region" description="Basic and acidic residues" evidence="21">
    <location>
        <begin position="135"/>
        <end position="145"/>
    </location>
</feature>
<evidence type="ECO:0000256" key="3">
    <source>
        <dbReference type="ARBA" id="ARBA00004496"/>
    </source>
</evidence>
<dbReference type="InterPro" id="IPR032397">
    <property type="entry name" value="RHD_dimer"/>
</dbReference>